<accession>A0A9W9GC71</accession>
<dbReference type="OrthoDB" id="310895at2759"/>
<dbReference type="EMBL" id="JAPMSZ010000001">
    <property type="protein sequence ID" value="KAJ5115507.1"/>
    <property type="molecule type" value="Genomic_DNA"/>
</dbReference>
<dbReference type="InterPro" id="IPR015590">
    <property type="entry name" value="Aldehyde_DH_dom"/>
</dbReference>
<sequence>MSSLAVIGVQGRFITVPTGLFIYNEFVPSLTGQTISVETPATGQQLGIISAAGAADINRAVESAKLGFQAWRTVPGPAKAQLLLKLADLIRRDAQNAWAMLNPNVPFGGVKESGFGRDMGEEALARWMSVKAVKYHILPRL</sequence>
<dbReference type="GeneID" id="81391016"/>
<comment type="catalytic activity">
    <reaction evidence="3">
        <text>an aldehyde + NAD(+) + H2O = a carboxylate + NADH + 2 H(+)</text>
        <dbReference type="Rhea" id="RHEA:16185"/>
        <dbReference type="ChEBI" id="CHEBI:15377"/>
        <dbReference type="ChEBI" id="CHEBI:15378"/>
        <dbReference type="ChEBI" id="CHEBI:17478"/>
        <dbReference type="ChEBI" id="CHEBI:29067"/>
        <dbReference type="ChEBI" id="CHEBI:57540"/>
        <dbReference type="ChEBI" id="CHEBI:57945"/>
        <dbReference type="EC" id="1.2.1.3"/>
    </reaction>
</comment>
<dbReference type="Pfam" id="PF00171">
    <property type="entry name" value="Aldedh"/>
    <property type="match status" value="1"/>
</dbReference>
<dbReference type="GO" id="GO:0004029">
    <property type="term" value="F:aldehyde dehydrogenase (NAD+) activity"/>
    <property type="evidence" value="ECO:0007669"/>
    <property type="project" value="UniProtKB-EC"/>
</dbReference>
<reference evidence="5" key="2">
    <citation type="journal article" date="2023" name="IMA Fungus">
        <title>Comparative genomic study of the Penicillium genus elucidates a diverse pangenome and 15 lateral gene transfer events.</title>
        <authorList>
            <person name="Petersen C."/>
            <person name="Sorensen T."/>
            <person name="Nielsen M.R."/>
            <person name="Sondergaard T.E."/>
            <person name="Sorensen J.L."/>
            <person name="Fitzpatrick D.A."/>
            <person name="Frisvad J.C."/>
            <person name="Nielsen K.L."/>
        </authorList>
    </citation>
    <scope>NUCLEOTIDE SEQUENCE</scope>
    <source>
        <strain evidence="5">IBT 34128</strain>
    </source>
</reference>
<gene>
    <name evidence="5" type="ORF">NUU61_001266</name>
</gene>
<dbReference type="RefSeq" id="XP_056516698.1">
    <property type="nucleotide sequence ID" value="XM_056651848.1"/>
</dbReference>
<dbReference type="InterPro" id="IPR016162">
    <property type="entry name" value="Ald_DH_N"/>
</dbReference>
<comment type="caution">
    <text evidence="5">The sequence shown here is derived from an EMBL/GenBank/DDBJ whole genome shotgun (WGS) entry which is preliminary data.</text>
</comment>
<dbReference type="Proteomes" id="UP001141434">
    <property type="component" value="Unassembled WGS sequence"/>
</dbReference>
<evidence type="ECO:0000259" key="4">
    <source>
        <dbReference type="Pfam" id="PF00171"/>
    </source>
</evidence>
<dbReference type="AlphaFoldDB" id="A0A9W9GC71"/>
<organism evidence="5 6">
    <name type="scientific">Penicillium alfredii</name>
    <dbReference type="NCBI Taxonomy" id="1506179"/>
    <lineage>
        <taxon>Eukaryota</taxon>
        <taxon>Fungi</taxon>
        <taxon>Dikarya</taxon>
        <taxon>Ascomycota</taxon>
        <taxon>Pezizomycotina</taxon>
        <taxon>Eurotiomycetes</taxon>
        <taxon>Eurotiomycetidae</taxon>
        <taxon>Eurotiales</taxon>
        <taxon>Aspergillaceae</taxon>
        <taxon>Penicillium</taxon>
    </lineage>
</organism>
<dbReference type="PANTHER" id="PTHR11699">
    <property type="entry name" value="ALDEHYDE DEHYDROGENASE-RELATED"/>
    <property type="match status" value="1"/>
</dbReference>
<dbReference type="Gene3D" id="3.40.605.10">
    <property type="entry name" value="Aldehyde Dehydrogenase, Chain A, domain 1"/>
    <property type="match status" value="2"/>
</dbReference>
<evidence type="ECO:0000256" key="1">
    <source>
        <dbReference type="ARBA" id="ARBA00009986"/>
    </source>
</evidence>
<protein>
    <recommendedName>
        <fullName evidence="2">aldehyde dehydrogenase (NAD(+))</fullName>
        <ecNumber evidence="2">1.2.1.3</ecNumber>
    </recommendedName>
</protein>
<feature type="domain" description="Aldehyde dehydrogenase" evidence="4">
    <location>
        <begin position="30"/>
        <end position="96"/>
    </location>
</feature>
<dbReference type="InterPro" id="IPR016161">
    <property type="entry name" value="Ald_DH/histidinol_DH"/>
</dbReference>
<keyword evidence="6" id="KW-1185">Reference proteome</keyword>
<dbReference type="SUPFAM" id="SSF53720">
    <property type="entry name" value="ALDH-like"/>
    <property type="match status" value="2"/>
</dbReference>
<evidence type="ECO:0000313" key="6">
    <source>
        <dbReference type="Proteomes" id="UP001141434"/>
    </source>
</evidence>
<evidence type="ECO:0000256" key="2">
    <source>
        <dbReference type="ARBA" id="ARBA00024226"/>
    </source>
</evidence>
<proteinExistence type="inferred from homology"/>
<evidence type="ECO:0000256" key="3">
    <source>
        <dbReference type="ARBA" id="ARBA00049194"/>
    </source>
</evidence>
<comment type="similarity">
    <text evidence="1">Belongs to the aldehyde dehydrogenase family.</text>
</comment>
<evidence type="ECO:0000313" key="5">
    <source>
        <dbReference type="EMBL" id="KAJ5115507.1"/>
    </source>
</evidence>
<dbReference type="EC" id="1.2.1.3" evidence="2"/>
<reference evidence="5" key="1">
    <citation type="submission" date="2022-11" db="EMBL/GenBank/DDBJ databases">
        <authorList>
            <person name="Petersen C."/>
        </authorList>
    </citation>
    <scope>NUCLEOTIDE SEQUENCE</scope>
    <source>
        <strain evidence="5">IBT 34128</strain>
    </source>
</reference>
<name>A0A9W9GC71_9EURO</name>